<feature type="transmembrane region" description="Helical" evidence="9">
    <location>
        <begin position="96"/>
        <end position="118"/>
    </location>
</feature>
<evidence type="ECO:0000256" key="3">
    <source>
        <dbReference type="ARBA" id="ARBA00022475"/>
    </source>
</evidence>
<dbReference type="GO" id="GO:0005886">
    <property type="term" value="C:plasma membrane"/>
    <property type="evidence" value="ECO:0007669"/>
    <property type="project" value="UniProtKB-SubCell"/>
</dbReference>
<keyword evidence="6 9" id="KW-0472">Membrane</keyword>
<dbReference type="PRINTS" id="PR00237">
    <property type="entry name" value="GPCRRHODOPSN"/>
</dbReference>
<sequence>MFILPLLVLVCTYVSTIITIAKSEQVFRAEVQMRCQRSAPDLNRRRLIHRAKMKSLRISVVIVMAFIICWTPYYTMMIIFMFMDPGKPESDDLQEAIFFFGSSNSLVNPLIYGAFHLWPSRKRKRNTSSRYSNRDNSLNRRSTVTNATIMRVNTATVRVKGPASPEEEVLVLVEESPYSGNNNHNARSMKKHHVSDPIQHNHNPGLNSTRTFASKVLLRCSEVLSNNTTKL</sequence>
<dbReference type="GO" id="GO:0042277">
    <property type="term" value="F:peptide binding"/>
    <property type="evidence" value="ECO:0007669"/>
    <property type="project" value="TreeGrafter"/>
</dbReference>
<feature type="transmembrane region" description="Helical" evidence="9">
    <location>
        <begin position="6"/>
        <end position="23"/>
    </location>
</feature>
<dbReference type="PROSITE" id="PS50262">
    <property type="entry name" value="G_PROTEIN_RECEP_F1_2"/>
    <property type="match status" value="1"/>
</dbReference>
<dbReference type="GO" id="GO:0004930">
    <property type="term" value="F:G protein-coupled receptor activity"/>
    <property type="evidence" value="ECO:0007669"/>
    <property type="project" value="InterPro"/>
</dbReference>
<evidence type="ECO:0000256" key="4">
    <source>
        <dbReference type="ARBA" id="ARBA00022692"/>
    </source>
</evidence>
<keyword evidence="7 11" id="KW-0675">Receptor</keyword>
<dbReference type="InterPro" id="IPR017452">
    <property type="entry name" value="GPCR_Rhodpsn_7TM"/>
</dbReference>
<evidence type="ECO:0000259" key="10">
    <source>
        <dbReference type="PROSITE" id="PS50262"/>
    </source>
</evidence>
<feature type="domain" description="G-protein coupled receptors family 1 profile" evidence="10">
    <location>
        <begin position="1"/>
        <end position="112"/>
    </location>
</feature>
<dbReference type="PANTHER" id="PTHR24241">
    <property type="entry name" value="NEUROPEPTIDE RECEPTOR-RELATED G-PROTEIN COUPLED RECEPTOR"/>
    <property type="match status" value="1"/>
</dbReference>
<evidence type="ECO:0000256" key="2">
    <source>
        <dbReference type="ARBA" id="ARBA00010663"/>
    </source>
</evidence>
<dbReference type="PANTHER" id="PTHR24241:SF59">
    <property type="entry name" value="ADIPOKINETIC HORMONE RECEPTOR, ISOFORM C"/>
    <property type="match status" value="1"/>
</dbReference>
<dbReference type="Pfam" id="PF00001">
    <property type="entry name" value="7tm_1"/>
    <property type="match status" value="1"/>
</dbReference>
<comment type="subcellular location">
    <subcellularLocation>
        <location evidence="1">Cell membrane</location>
        <topology evidence="1">Multi-pass membrane protein</topology>
    </subcellularLocation>
</comment>
<evidence type="ECO:0000256" key="9">
    <source>
        <dbReference type="SAM" id="Phobius"/>
    </source>
</evidence>
<reference evidence="11" key="1">
    <citation type="submission" date="2020-03" db="EMBL/GenBank/DDBJ databases">
        <title>Transcriptomic Profiling of the Digestive Tract of the Rat Flea, Xenopsylla cheopis, Following Blood Feeding and Infection with Yersinia pestis.</title>
        <authorList>
            <person name="Bland D.M."/>
            <person name="Martens C.A."/>
            <person name="Virtaneva K."/>
            <person name="Kanakabandi K."/>
            <person name="Long D."/>
            <person name="Rosenke R."/>
            <person name="Saturday G.A."/>
            <person name="Hoyt F.H."/>
            <person name="Bruno D.P."/>
            <person name="Ribeiro J.M.C."/>
            <person name="Hinnebusch J."/>
        </authorList>
    </citation>
    <scope>NUCLEOTIDE SEQUENCE</scope>
</reference>
<keyword evidence="4 9" id="KW-0812">Transmembrane</keyword>
<accession>A0A6M2E0M4</accession>
<evidence type="ECO:0000256" key="7">
    <source>
        <dbReference type="ARBA" id="ARBA00023170"/>
    </source>
</evidence>
<name>A0A6M2E0M4_XENCH</name>
<protein>
    <submittedName>
        <fullName evidence="11">Putative gonadotropin-releasing hormone receptor isoform x2</fullName>
    </submittedName>
</protein>
<evidence type="ECO:0000256" key="1">
    <source>
        <dbReference type="ARBA" id="ARBA00004651"/>
    </source>
</evidence>
<dbReference type="GO" id="GO:0032870">
    <property type="term" value="P:cellular response to hormone stimulus"/>
    <property type="evidence" value="ECO:0007669"/>
    <property type="project" value="TreeGrafter"/>
</dbReference>
<evidence type="ECO:0000256" key="8">
    <source>
        <dbReference type="SAM" id="MobiDB-lite"/>
    </source>
</evidence>
<feature type="compositionally biased region" description="Polar residues" evidence="8">
    <location>
        <begin position="198"/>
        <end position="207"/>
    </location>
</feature>
<proteinExistence type="inferred from homology"/>
<keyword evidence="5 9" id="KW-1133">Transmembrane helix</keyword>
<dbReference type="EMBL" id="GIIL01007152">
    <property type="protein sequence ID" value="NOV50878.1"/>
    <property type="molecule type" value="Transcribed_RNA"/>
</dbReference>
<dbReference type="AlphaFoldDB" id="A0A6M2E0M4"/>
<keyword evidence="3" id="KW-1003">Cell membrane</keyword>
<evidence type="ECO:0000256" key="5">
    <source>
        <dbReference type="ARBA" id="ARBA00022989"/>
    </source>
</evidence>
<organism evidence="11">
    <name type="scientific">Xenopsylla cheopis</name>
    <name type="common">Oriental rat flea</name>
    <name type="synonym">Pulex cheopis</name>
    <dbReference type="NCBI Taxonomy" id="163159"/>
    <lineage>
        <taxon>Eukaryota</taxon>
        <taxon>Metazoa</taxon>
        <taxon>Ecdysozoa</taxon>
        <taxon>Arthropoda</taxon>
        <taxon>Hexapoda</taxon>
        <taxon>Insecta</taxon>
        <taxon>Pterygota</taxon>
        <taxon>Neoptera</taxon>
        <taxon>Endopterygota</taxon>
        <taxon>Siphonaptera</taxon>
        <taxon>Pulicidae</taxon>
        <taxon>Xenopsyllinae</taxon>
        <taxon>Xenopsylla</taxon>
    </lineage>
</organism>
<feature type="transmembrane region" description="Helical" evidence="9">
    <location>
        <begin position="55"/>
        <end position="76"/>
    </location>
</feature>
<dbReference type="Gene3D" id="1.20.1070.10">
    <property type="entry name" value="Rhodopsin 7-helix transmembrane proteins"/>
    <property type="match status" value="1"/>
</dbReference>
<comment type="similarity">
    <text evidence="2">Belongs to the G-protein coupled receptor 1 family.</text>
</comment>
<dbReference type="SUPFAM" id="SSF81321">
    <property type="entry name" value="Family A G protein-coupled receptor-like"/>
    <property type="match status" value="1"/>
</dbReference>
<evidence type="ECO:0000256" key="6">
    <source>
        <dbReference type="ARBA" id="ARBA00023136"/>
    </source>
</evidence>
<feature type="region of interest" description="Disordered" evidence="8">
    <location>
        <begin position="178"/>
        <end position="207"/>
    </location>
</feature>
<evidence type="ECO:0000313" key="11">
    <source>
        <dbReference type="EMBL" id="NOV50878.1"/>
    </source>
</evidence>
<dbReference type="InterPro" id="IPR000276">
    <property type="entry name" value="GPCR_Rhodpsn"/>
</dbReference>